<proteinExistence type="predicted"/>
<protein>
    <submittedName>
        <fullName evidence="1">Replication initiator</fullName>
    </submittedName>
</protein>
<comment type="caution">
    <text evidence="1">The sequence shown here is derived from an EMBL/GenBank/DDBJ whole genome shotgun (WGS) entry which is preliminary data.</text>
</comment>
<accession>A0ABW2C2B5</accession>
<keyword evidence="2" id="KW-1185">Reference proteome</keyword>
<name>A0ABW2C2B5_9PSEU</name>
<evidence type="ECO:0000313" key="1">
    <source>
        <dbReference type="EMBL" id="MFC6869455.1"/>
    </source>
</evidence>
<sequence>MNTTVTPMIRPPAHADVRTRAERPGYARWLEHTASAHGCVRPIRLTGTLHTVNPATGEIPRSTSTHALPDGVIYIPCGDRRATVCPACAETYRADTYHLIKSGLVGGKGTPDTVSTHPAVFTTLTAPSFGPVHTRAVGKNGTIKPCRMRRAMTLCEHGRPTWCAQRHRENDRCLGTPLCADCYDYHAHAVWNGYASELWRRTTIRLRRLVAALGRRLGPTLDVSFGKVAEYQHRGIVHFHAIIRLDARDPHDPSAVLPPPAHLTAELTRLLDEHIARAVTDTSFRTPEHPGNPRLGIPAHPGWTITWGDQLVNRPLARVNASDITEQQVAAYVAKYATKSTETTGFVSRRLTTDTIDQVDPDSHPGRLALACWDLGANPHTRGGTYADGRRVHPLRNAPITPQRAAWRDTYGRLRRWAHMLGFGGHFATRSRRYGPTRRHLKTIRRIYRRSQQLIRTAGHRTADHLEPEDTVLVVGELTYAGTGWLTPGDAELALTAAAKAREYHQAAKLECSSRTA</sequence>
<dbReference type="EMBL" id="JBHSXX010000001">
    <property type="protein sequence ID" value="MFC6869455.1"/>
    <property type="molecule type" value="Genomic_DNA"/>
</dbReference>
<dbReference type="Proteomes" id="UP001596337">
    <property type="component" value="Unassembled WGS sequence"/>
</dbReference>
<evidence type="ECO:0000313" key="2">
    <source>
        <dbReference type="Proteomes" id="UP001596337"/>
    </source>
</evidence>
<gene>
    <name evidence="1" type="ORF">ACFQGD_20160</name>
</gene>
<dbReference type="Pfam" id="PF20199">
    <property type="entry name" value="RepSA"/>
    <property type="match status" value="1"/>
</dbReference>
<reference evidence="2" key="1">
    <citation type="journal article" date="2019" name="Int. J. Syst. Evol. Microbiol.">
        <title>The Global Catalogue of Microorganisms (GCM) 10K type strain sequencing project: providing services to taxonomists for standard genome sequencing and annotation.</title>
        <authorList>
            <consortium name="The Broad Institute Genomics Platform"/>
            <consortium name="The Broad Institute Genome Sequencing Center for Infectious Disease"/>
            <person name="Wu L."/>
            <person name="Ma J."/>
        </authorList>
    </citation>
    <scope>NUCLEOTIDE SEQUENCE [LARGE SCALE GENOMIC DNA]</scope>
    <source>
        <strain evidence="2">KCTC 32255</strain>
    </source>
</reference>
<dbReference type="InterPro" id="IPR046828">
    <property type="entry name" value="RepSA"/>
</dbReference>
<dbReference type="RefSeq" id="WP_345400625.1">
    <property type="nucleotide sequence ID" value="NZ_BAABLA010000101.1"/>
</dbReference>
<organism evidence="1 2">
    <name type="scientific">Haloechinothrix salitolerans</name>
    <dbReference type="NCBI Taxonomy" id="926830"/>
    <lineage>
        <taxon>Bacteria</taxon>
        <taxon>Bacillati</taxon>
        <taxon>Actinomycetota</taxon>
        <taxon>Actinomycetes</taxon>
        <taxon>Pseudonocardiales</taxon>
        <taxon>Pseudonocardiaceae</taxon>
        <taxon>Haloechinothrix</taxon>
    </lineage>
</organism>